<accession>A0A6B9ZMS5</accession>
<proteinExistence type="predicted"/>
<evidence type="ECO:0000259" key="1">
    <source>
        <dbReference type="Pfam" id="PF18962"/>
    </source>
</evidence>
<dbReference type="KEGG" id="chih:GWR21_30520"/>
<gene>
    <name evidence="2" type="ORF">GWR21_30520</name>
</gene>
<dbReference type="Proteomes" id="UP000476411">
    <property type="component" value="Chromosome"/>
</dbReference>
<dbReference type="InterPro" id="IPR026444">
    <property type="entry name" value="Secre_tail"/>
</dbReference>
<name>A0A6B9ZMS5_9BACT</name>
<dbReference type="EMBL" id="CP048113">
    <property type="protein sequence ID" value="QHS63760.1"/>
    <property type="molecule type" value="Genomic_DNA"/>
</dbReference>
<dbReference type="NCBIfam" id="TIGR04183">
    <property type="entry name" value="Por_Secre_tail"/>
    <property type="match status" value="1"/>
</dbReference>
<dbReference type="AlphaFoldDB" id="A0A6B9ZMS5"/>
<keyword evidence="3" id="KW-1185">Reference proteome</keyword>
<reference evidence="2 3" key="1">
    <citation type="submission" date="2020-01" db="EMBL/GenBank/DDBJ databases">
        <title>Complete genome sequence of Chitinophaga sp. H33E-04 isolated from quinoa roots.</title>
        <authorList>
            <person name="Weon H.-Y."/>
            <person name="Lee S.A."/>
        </authorList>
    </citation>
    <scope>NUCLEOTIDE SEQUENCE [LARGE SCALE GENOMIC DNA]</scope>
    <source>
        <strain evidence="2 3">H33E-04</strain>
    </source>
</reference>
<dbReference type="Pfam" id="PF18962">
    <property type="entry name" value="Por_Secre_tail"/>
    <property type="match status" value="1"/>
</dbReference>
<protein>
    <submittedName>
        <fullName evidence="2">T9SS type A sorting domain-containing protein</fullName>
    </submittedName>
</protein>
<feature type="domain" description="Secretion system C-terminal sorting" evidence="1">
    <location>
        <begin position="534"/>
        <end position="605"/>
    </location>
</feature>
<sequence length="608" mass="66301">MSKHVYLVVIAWFIGVSITHGQNADQQYYNAFALQFHYKAASFVVDTPFSASAPQAFLLWSANVYQDSTKSSLSLDQFDASGNFISEHVVPQPGKGLPSLLPKKIFRMKNGQGYYLLGYVIQSTNLVNGIPVYSTPVIVRLNPLLNPVWVQKLHFSSVSTANANALIEYNDLIEAVNGDVIIAGRYSPVPAGQQINVLATRLTNGGTIVWNYQYSTNFTCNANALSLTEATDNNIILTGYVELCTNGFGGPRQALFLRLQPGGVPVTGFAYIGATTESAGTKIVKRTSIAGNDAFFISGFTDVTAATGAVNRQVLILDVRETGAIIGAFHVGDAGTEESNDLVIRDLGNQNYLLYLTGFTTSYYTAVSKEVFFLQLRYLPGTLGLVEFSTFPQTASYTERYGVEIKAAGKDRFAILANANYIISSASNTSTFTNVLIRDLSTTNQQCIKIHQPPVSSLNLSPKQLTVSPVALSFKPYAEKYTLFQKVYPKALCGQFKVNAYDALSSGVIEQRVAAPGVLPNKLAPVTRQETVSVYPNPASNYVFIQYSKPITGKVQARVFGADMRLLKTVEISDNSRKTLSLDGLPAGLYFIQVGNDSNKEIFKIMKN</sequence>
<dbReference type="RefSeq" id="WP_162335476.1">
    <property type="nucleotide sequence ID" value="NZ_CP048113.1"/>
</dbReference>
<evidence type="ECO:0000313" key="2">
    <source>
        <dbReference type="EMBL" id="QHS63760.1"/>
    </source>
</evidence>
<evidence type="ECO:0000313" key="3">
    <source>
        <dbReference type="Proteomes" id="UP000476411"/>
    </source>
</evidence>
<organism evidence="2 3">
    <name type="scientific">Chitinophaga agri</name>
    <dbReference type="NCBI Taxonomy" id="2703787"/>
    <lineage>
        <taxon>Bacteria</taxon>
        <taxon>Pseudomonadati</taxon>
        <taxon>Bacteroidota</taxon>
        <taxon>Chitinophagia</taxon>
        <taxon>Chitinophagales</taxon>
        <taxon>Chitinophagaceae</taxon>
        <taxon>Chitinophaga</taxon>
    </lineage>
</organism>